<organism evidence="2">
    <name type="scientific">marine sediment metagenome</name>
    <dbReference type="NCBI Taxonomy" id="412755"/>
    <lineage>
        <taxon>unclassified sequences</taxon>
        <taxon>metagenomes</taxon>
        <taxon>ecological metagenomes</taxon>
    </lineage>
</organism>
<dbReference type="Gene3D" id="3.40.50.150">
    <property type="entry name" value="Vaccinia Virus protein VP39"/>
    <property type="match status" value="1"/>
</dbReference>
<dbReference type="PANTHER" id="PTHR34203">
    <property type="entry name" value="METHYLTRANSFERASE, FKBM FAMILY PROTEIN"/>
    <property type="match status" value="1"/>
</dbReference>
<dbReference type="SUPFAM" id="SSF53335">
    <property type="entry name" value="S-adenosyl-L-methionine-dependent methyltransferases"/>
    <property type="match status" value="1"/>
</dbReference>
<sequence>MSLMSSIYQKLPKSVHSRTVNWYRFLPRSKKIVIHEIDGIRYELDLSRLVHSQMYHYGVWEPDTTNIINKYVRRGMVCLDIGASSGVHTLRMAKLVGKKGKVYAFEPSDWMFEKLMRNIELNRRYHGIIITEKIALFSFDRKGKFETTEHGKIGRPIDEPMIDMDFMCIDSYVKKMGIKKLDFVKIDTDGYEAEIFEGAEKTLKKYQPMMIVEFRPSLTKQLIDILSSYGYTFYRADTFQKYTEEELVKDIKKEVKNVLCR</sequence>
<dbReference type="InterPro" id="IPR006342">
    <property type="entry name" value="FkbM_mtfrase"/>
</dbReference>
<reference evidence="2" key="1">
    <citation type="journal article" date="2014" name="Front. Microbiol.">
        <title>High frequency of phylogenetically diverse reductive dehalogenase-homologous genes in deep subseafloor sedimentary metagenomes.</title>
        <authorList>
            <person name="Kawai M."/>
            <person name="Futagami T."/>
            <person name="Toyoda A."/>
            <person name="Takaki Y."/>
            <person name="Nishi S."/>
            <person name="Hori S."/>
            <person name="Arai W."/>
            <person name="Tsubouchi T."/>
            <person name="Morono Y."/>
            <person name="Uchiyama I."/>
            <person name="Ito T."/>
            <person name="Fujiyama A."/>
            <person name="Inagaki F."/>
            <person name="Takami H."/>
        </authorList>
    </citation>
    <scope>NUCLEOTIDE SEQUENCE</scope>
    <source>
        <strain evidence="2">Expedition CK06-06</strain>
    </source>
</reference>
<dbReference type="InterPro" id="IPR052514">
    <property type="entry name" value="SAM-dependent_MTase"/>
</dbReference>
<evidence type="ECO:0000259" key="1">
    <source>
        <dbReference type="Pfam" id="PF05050"/>
    </source>
</evidence>
<dbReference type="AlphaFoldDB" id="X1FKY3"/>
<comment type="caution">
    <text evidence="2">The sequence shown here is derived from an EMBL/GenBank/DDBJ whole genome shotgun (WGS) entry which is preliminary data.</text>
</comment>
<dbReference type="CDD" id="cd02440">
    <property type="entry name" value="AdoMet_MTases"/>
    <property type="match status" value="1"/>
</dbReference>
<dbReference type="EMBL" id="BARU01009138">
    <property type="protein sequence ID" value="GAH33185.1"/>
    <property type="molecule type" value="Genomic_DNA"/>
</dbReference>
<dbReference type="InterPro" id="IPR029063">
    <property type="entry name" value="SAM-dependent_MTases_sf"/>
</dbReference>
<protein>
    <recommendedName>
        <fullName evidence="1">Methyltransferase FkbM domain-containing protein</fullName>
    </recommendedName>
</protein>
<dbReference type="Pfam" id="PF05050">
    <property type="entry name" value="Methyltransf_21"/>
    <property type="match status" value="1"/>
</dbReference>
<name>X1FKY3_9ZZZZ</name>
<evidence type="ECO:0000313" key="2">
    <source>
        <dbReference type="EMBL" id="GAH33185.1"/>
    </source>
</evidence>
<dbReference type="NCBIfam" id="TIGR01444">
    <property type="entry name" value="fkbM_fam"/>
    <property type="match status" value="1"/>
</dbReference>
<proteinExistence type="predicted"/>
<gene>
    <name evidence="2" type="ORF">S03H2_17684</name>
</gene>
<accession>X1FKY3</accession>
<feature type="domain" description="Methyltransferase FkbM" evidence="1">
    <location>
        <begin position="80"/>
        <end position="232"/>
    </location>
</feature>
<dbReference type="PANTHER" id="PTHR34203:SF15">
    <property type="entry name" value="SLL1173 PROTEIN"/>
    <property type="match status" value="1"/>
</dbReference>